<dbReference type="EMBL" id="SNZH01000018">
    <property type="protein sequence ID" value="TDR38915.1"/>
    <property type="molecule type" value="Genomic_DNA"/>
</dbReference>
<organism evidence="2 3">
    <name type="scientific">Tahibacter aquaticus</name>
    <dbReference type="NCBI Taxonomy" id="520092"/>
    <lineage>
        <taxon>Bacteria</taxon>
        <taxon>Pseudomonadati</taxon>
        <taxon>Pseudomonadota</taxon>
        <taxon>Gammaproteobacteria</taxon>
        <taxon>Lysobacterales</taxon>
        <taxon>Rhodanobacteraceae</taxon>
        <taxon>Tahibacter</taxon>
    </lineage>
</organism>
<gene>
    <name evidence="2" type="ORF">DFR29_11858</name>
</gene>
<dbReference type="Pfam" id="PF01978">
    <property type="entry name" value="TrmB"/>
    <property type="match status" value="1"/>
</dbReference>
<dbReference type="RefSeq" id="WP_166654298.1">
    <property type="nucleotide sequence ID" value="NZ_SNZH01000018.1"/>
</dbReference>
<sequence length="287" mass="32017">MRVAWAEFGLLDEAGFGSYEKRALVTLAVHGVSDAATLCRDGDIPSSKIYAAMEKLAQLGLVEVRRSRPQLFAALPPEPLIDRLNAIARERADQFAQASQSLRAAFEKLPRKLKSNEARVDLAIGADSHIKRHVSRLAGARQRVLSYLESGDLAAMRRLRDDDGFDVLKTIARQRERSGVEHRVIFGFDDRNAPQLLAFLRDFASSTRNLSGVRYCGEMGHPFHVVDDDLVILALDHPFIGEGRFASLLVHDAGLAAQLAEGFDQLWQRALKDLREIRAWPGRPRRG</sequence>
<dbReference type="SUPFAM" id="SSF46785">
    <property type="entry name" value="Winged helix' DNA-binding domain"/>
    <property type="match status" value="1"/>
</dbReference>
<dbReference type="PANTHER" id="PTHR34293:SF1">
    <property type="entry name" value="HTH-TYPE TRANSCRIPTIONAL REGULATOR TRMBL2"/>
    <property type="match status" value="1"/>
</dbReference>
<keyword evidence="3" id="KW-1185">Reference proteome</keyword>
<dbReference type="InterPro" id="IPR051797">
    <property type="entry name" value="TrmB-like"/>
</dbReference>
<dbReference type="AlphaFoldDB" id="A0A4R6YMY9"/>
<evidence type="ECO:0000313" key="2">
    <source>
        <dbReference type="EMBL" id="TDR38915.1"/>
    </source>
</evidence>
<evidence type="ECO:0000313" key="3">
    <source>
        <dbReference type="Proteomes" id="UP000295293"/>
    </source>
</evidence>
<dbReference type="InterPro" id="IPR036388">
    <property type="entry name" value="WH-like_DNA-bd_sf"/>
</dbReference>
<name>A0A4R6YMY9_9GAMM</name>
<dbReference type="Proteomes" id="UP000295293">
    <property type="component" value="Unassembled WGS sequence"/>
</dbReference>
<protein>
    <submittedName>
        <fullName evidence="2">Sugar-specific transcriptional regulator TrmB</fullName>
    </submittedName>
</protein>
<dbReference type="InterPro" id="IPR036390">
    <property type="entry name" value="WH_DNA-bd_sf"/>
</dbReference>
<dbReference type="PANTHER" id="PTHR34293">
    <property type="entry name" value="HTH-TYPE TRANSCRIPTIONAL REGULATOR TRMBL2"/>
    <property type="match status" value="1"/>
</dbReference>
<reference evidence="2 3" key="1">
    <citation type="submission" date="2019-03" db="EMBL/GenBank/DDBJ databases">
        <title>Genomic Encyclopedia of Type Strains, Phase IV (KMG-IV): sequencing the most valuable type-strain genomes for metagenomic binning, comparative biology and taxonomic classification.</title>
        <authorList>
            <person name="Goeker M."/>
        </authorList>
    </citation>
    <scope>NUCLEOTIDE SEQUENCE [LARGE SCALE GENOMIC DNA]</scope>
    <source>
        <strain evidence="2 3">DSM 21667</strain>
    </source>
</reference>
<accession>A0A4R6YMY9</accession>
<feature type="domain" description="Transcription regulator TrmB N-terminal" evidence="1">
    <location>
        <begin position="13"/>
        <end position="78"/>
    </location>
</feature>
<dbReference type="InterPro" id="IPR002831">
    <property type="entry name" value="Tscrpt_reg_TrmB_N"/>
</dbReference>
<dbReference type="Gene3D" id="1.10.10.10">
    <property type="entry name" value="Winged helix-like DNA-binding domain superfamily/Winged helix DNA-binding domain"/>
    <property type="match status" value="1"/>
</dbReference>
<proteinExistence type="predicted"/>
<comment type="caution">
    <text evidence="2">The sequence shown here is derived from an EMBL/GenBank/DDBJ whole genome shotgun (WGS) entry which is preliminary data.</text>
</comment>
<evidence type="ECO:0000259" key="1">
    <source>
        <dbReference type="Pfam" id="PF01978"/>
    </source>
</evidence>